<sequence length="221" mass="25251">MNWQKYFLAFIITVAIFATAFYIAARIDDRRIADVRAIQQNLALDILSTETQFDLLGEIDCDLISENPVLSNELNSLASRLAYTEENLGSDNLEVVALKKQYSLLEIKDYLLMQRVSQKCGLKPVFILYFYTNVGDCMDCRRAGEVLTYLRQTYPALRVYSFDYHLELGALQTLVGLRRVKPDLPAFVINNRAPVYGFKTLEEMQKLIPELKTLATSTPKT</sequence>
<dbReference type="InterPro" id="IPR036249">
    <property type="entry name" value="Thioredoxin-like_sf"/>
</dbReference>
<dbReference type="SUPFAM" id="SSF52833">
    <property type="entry name" value="Thioredoxin-like"/>
    <property type="match status" value="1"/>
</dbReference>
<evidence type="ECO:0000313" key="2">
    <source>
        <dbReference type="EMBL" id="OGC81005.1"/>
    </source>
</evidence>
<keyword evidence="1" id="KW-0812">Transmembrane</keyword>
<keyword evidence="1" id="KW-0472">Membrane</keyword>
<feature type="transmembrane region" description="Helical" evidence="1">
    <location>
        <begin position="6"/>
        <end position="25"/>
    </location>
</feature>
<gene>
    <name evidence="2" type="ORF">A2943_00315</name>
</gene>
<keyword evidence="1" id="KW-1133">Transmembrane helix</keyword>
<evidence type="ECO:0000256" key="1">
    <source>
        <dbReference type="SAM" id="Phobius"/>
    </source>
</evidence>
<dbReference type="EMBL" id="MEWX01000008">
    <property type="protein sequence ID" value="OGC81005.1"/>
    <property type="molecule type" value="Genomic_DNA"/>
</dbReference>
<name>A0A1F4XH18_9BACT</name>
<dbReference type="AlphaFoldDB" id="A0A1F4XH18"/>
<reference evidence="2 3" key="1">
    <citation type="journal article" date="2016" name="Nat. Commun.">
        <title>Thousands of microbial genomes shed light on interconnected biogeochemical processes in an aquifer system.</title>
        <authorList>
            <person name="Anantharaman K."/>
            <person name="Brown C.T."/>
            <person name="Hug L.A."/>
            <person name="Sharon I."/>
            <person name="Castelle C.J."/>
            <person name="Probst A.J."/>
            <person name="Thomas B.C."/>
            <person name="Singh A."/>
            <person name="Wilkins M.J."/>
            <person name="Karaoz U."/>
            <person name="Brodie E.L."/>
            <person name="Williams K.H."/>
            <person name="Hubbard S.S."/>
            <person name="Banfield J.F."/>
        </authorList>
    </citation>
    <scope>NUCLEOTIDE SEQUENCE [LARGE SCALE GENOMIC DNA]</scope>
</reference>
<accession>A0A1F4XH18</accession>
<evidence type="ECO:0008006" key="4">
    <source>
        <dbReference type="Google" id="ProtNLM"/>
    </source>
</evidence>
<comment type="caution">
    <text evidence="2">The sequence shown here is derived from an EMBL/GenBank/DDBJ whole genome shotgun (WGS) entry which is preliminary data.</text>
</comment>
<evidence type="ECO:0000313" key="3">
    <source>
        <dbReference type="Proteomes" id="UP000176185"/>
    </source>
</evidence>
<proteinExistence type="predicted"/>
<dbReference type="Proteomes" id="UP000176185">
    <property type="component" value="Unassembled WGS sequence"/>
</dbReference>
<protein>
    <recommendedName>
        <fullName evidence="4">Thioredoxin domain-containing protein</fullName>
    </recommendedName>
</protein>
<organism evidence="2 3">
    <name type="scientific">Candidatus Adlerbacteria bacterium RIFCSPLOWO2_01_FULL_51_16</name>
    <dbReference type="NCBI Taxonomy" id="1797243"/>
    <lineage>
        <taxon>Bacteria</taxon>
        <taxon>Candidatus Adleribacteriota</taxon>
    </lineage>
</organism>